<sequence>MTSQNTDRLHQLGLSGMATALDRQRGLPAFMGLGFDERLATLIDAESSAREDRRLKRILKLAKLKTQAMPEDIDFRNGRGLDRAMVADLLTCDWIERGRNGIITGPCGAGKTWLTCALGMQAARNGFPVLYHRVSLLLEAMALAHQDGSISKLRATLAKARLLILDDFGLARFSPRGKQDLLEILDARVGAQSTIIAGQLPFQDWHDHIDEPALADAILDRIMHTSFRLELTGESMRRLKSGD</sequence>
<protein>
    <submittedName>
        <fullName evidence="5">Transposase</fullName>
    </submittedName>
</protein>
<dbReference type="Proteomes" id="UP001143509">
    <property type="component" value="Unassembled WGS sequence"/>
</dbReference>
<evidence type="ECO:0000313" key="6">
    <source>
        <dbReference type="Proteomes" id="UP001143509"/>
    </source>
</evidence>
<evidence type="ECO:0000256" key="2">
    <source>
        <dbReference type="ARBA" id="ARBA00022741"/>
    </source>
</evidence>
<dbReference type="PANTHER" id="PTHR30050:SF4">
    <property type="entry name" value="ATP-BINDING PROTEIN RV3427C IN INSERTION SEQUENCE-RELATED"/>
    <property type="match status" value="1"/>
</dbReference>
<feature type="domain" description="AAA+ ATPase" evidence="4">
    <location>
        <begin position="97"/>
        <end position="230"/>
    </location>
</feature>
<comment type="similarity">
    <text evidence="1">Belongs to the IS21/IS1162 putative ATP-binding protein family.</text>
</comment>
<dbReference type="InterPro" id="IPR027417">
    <property type="entry name" value="P-loop_NTPase"/>
</dbReference>
<keyword evidence="6" id="KW-1185">Reference proteome</keyword>
<dbReference type="CDD" id="cd00009">
    <property type="entry name" value="AAA"/>
    <property type="match status" value="1"/>
</dbReference>
<dbReference type="PIRSF" id="PIRSF003073">
    <property type="entry name" value="DNAC_TnpB_IstB"/>
    <property type="match status" value="1"/>
</dbReference>
<dbReference type="NCBIfam" id="NF038214">
    <property type="entry name" value="IS21_help_AAA"/>
    <property type="match status" value="1"/>
</dbReference>
<reference evidence="5" key="2">
    <citation type="submission" date="2023-01" db="EMBL/GenBank/DDBJ databases">
        <authorList>
            <person name="Sun Q."/>
            <person name="Evtushenko L."/>
        </authorList>
    </citation>
    <scope>NUCLEOTIDE SEQUENCE</scope>
    <source>
        <strain evidence="5">VKM B-1499</strain>
    </source>
</reference>
<proteinExistence type="inferred from homology"/>
<dbReference type="InterPro" id="IPR047661">
    <property type="entry name" value="IstB"/>
</dbReference>
<dbReference type="Gene3D" id="3.40.50.300">
    <property type="entry name" value="P-loop containing nucleotide triphosphate hydrolases"/>
    <property type="match status" value="1"/>
</dbReference>
<keyword evidence="3" id="KW-0067">ATP-binding</keyword>
<evidence type="ECO:0000256" key="1">
    <source>
        <dbReference type="ARBA" id="ARBA00008059"/>
    </source>
</evidence>
<dbReference type="InterPro" id="IPR028350">
    <property type="entry name" value="DNAC/IstB-like"/>
</dbReference>
<dbReference type="RefSeq" id="WP_271164551.1">
    <property type="nucleotide sequence ID" value="NZ_BSFD01000002.1"/>
</dbReference>
<evidence type="ECO:0000256" key="3">
    <source>
        <dbReference type="ARBA" id="ARBA00022840"/>
    </source>
</evidence>
<organism evidence="5 6">
    <name type="scientific">Brevundimonas intermedia</name>
    <dbReference type="NCBI Taxonomy" id="74315"/>
    <lineage>
        <taxon>Bacteria</taxon>
        <taxon>Pseudomonadati</taxon>
        <taxon>Pseudomonadota</taxon>
        <taxon>Alphaproteobacteria</taxon>
        <taxon>Caulobacterales</taxon>
        <taxon>Caulobacteraceae</taxon>
        <taxon>Brevundimonas</taxon>
    </lineage>
</organism>
<dbReference type="InterPro" id="IPR002611">
    <property type="entry name" value="IstB_ATP-bd"/>
</dbReference>
<dbReference type="SUPFAM" id="SSF52540">
    <property type="entry name" value="P-loop containing nucleoside triphosphate hydrolases"/>
    <property type="match status" value="1"/>
</dbReference>
<accession>A0ABQ5T7L4</accession>
<dbReference type="EMBL" id="BSFD01000002">
    <property type="protein sequence ID" value="GLK48323.1"/>
    <property type="molecule type" value="Genomic_DNA"/>
</dbReference>
<keyword evidence="2" id="KW-0547">Nucleotide-binding</keyword>
<evidence type="ECO:0000313" key="5">
    <source>
        <dbReference type="EMBL" id="GLK48323.1"/>
    </source>
</evidence>
<gene>
    <name evidence="5" type="ORF">GCM10017620_12960</name>
</gene>
<dbReference type="Pfam" id="PF01695">
    <property type="entry name" value="IstB_IS21"/>
    <property type="match status" value="1"/>
</dbReference>
<dbReference type="InterPro" id="IPR003593">
    <property type="entry name" value="AAA+_ATPase"/>
</dbReference>
<comment type="caution">
    <text evidence="5">The sequence shown here is derived from an EMBL/GenBank/DDBJ whole genome shotgun (WGS) entry which is preliminary data.</text>
</comment>
<evidence type="ECO:0000259" key="4">
    <source>
        <dbReference type="SMART" id="SM00382"/>
    </source>
</evidence>
<dbReference type="PANTHER" id="PTHR30050">
    <property type="entry name" value="CHROMOSOMAL REPLICATION INITIATOR PROTEIN DNAA"/>
    <property type="match status" value="1"/>
</dbReference>
<name>A0ABQ5T7L4_9CAUL</name>
<dbReference type="SMART" id="SM00382">
    <property type="entry name" value="AAA"/>
    <property type="match status" value="1"/>
</dbReference>
<reference evidence="5" key="1">
    <citation type="journal article" date="2014" name="Int. J. Syst. Evol. Microbiol.">
        <title>Complete genome of a new Firmicutes species belonging to the dominant human colonic microbiota ('Ruminococcus bicirculans') reveals two chromosomes and a selective capacity to utilize plant glucans.</title>
        <authorList>
            <consortium name="NISC Comparative Sequencing Program"/>
            <person name="Wegmann U."/>
            <person name="Louis P."/>
            <person name="Goesmann A."/>
            <person name="Henrissat B."/>
            <person name="Duncan S.H."/>
            <person name="Flint H.J."/>
        </authorList>
    </citation>
    <scope>NUCLEOTIDE SEQUENCE</scope>
    <source>
        <strain evidence="5">VKM B-1499</strain>
    </source>
</reference>